<protein>
    <submittedName>
        <fullName evidence="2">Uncharacterized protein</fullName>
    </submittedName>
</protein>
<keyword evidence="3" id="KW-1185">Reference proteome</keyword>
<keyword evidence="1" id="KW-0812">Transmembrane</keyword>
<gene>
    <name evidence="2" type="ORF">V1634_29170</name>
</gene>
<dbReference type="EMBL" id="JAZGQL010000029">
    <property type="protein sequence ID" value="MEE6310919.1"/>
    <property type="molecule type" value="Genomic_DNA"/>
</dbReference>
<name>A0ABU7SMI3_9ACTN</name>
<evidence type="ECO:0000313" key="2">
    <source>
        <dbReference type="EMBL" id="MEE6310919.1"/>
    </source>
</evidence>
<reference evidence="2 3" key="1">
    <citation type="submission" date="2024-01" db="EMBL/GenBank/DDBJ databases">
        <title>Genome insights into Plantactinospora veratri sp. nov.</title>
        <authorList>
            <person name="Wang L."/>
        </authorList>
    </citation>
    <scope>NUCLEOTIDE SEQUENCE [LARGE SCALE GENOMIC DNA]</scope>
    <source>
        <strain evidence="2 3">NEAU-FHS4</strain>
    </source>
</reference>
<dbReference type="RefSeq" id="WP_331210941.1">
    <property type="nucleotide sequence ID" value="NZ_JAZGQL010000029.1"/>
</dbReference>
<keyword evidence="1" id="KW-0472">Membrane</keyword>
<feature type="transmembrane region" description="Helical" evidence="1">
    <location>
        <begin position="6"/>
        <end position="27"/>
    </location>
</feature>
<proteinExistence type="predicted"/>
<dbReference type="Proteomes" id="UP001339911">
    <property type="component" value="Unassembled WGS sequence"/>
</dbReference>
<comment type="caution">
    <text evidence="2">The sequence shown here is derived from an EMBL/GenBank/DDBJ whole genome shotgun (WGS) entry which is preliminary data.</text>
</comment>
<keyword evidence="1" id="KW-1133">Transmembrane helix</keyword>
<sequence length="55" mass="5795">MNAVAVWALSLAGAGLALVVALVALISRYLVCHHGDRFADDVAHLSATRRASARH</sequence>
<evidence type="ECO:0000313" key="3">
    <source>
        <dbReference type="Proteomes" id="UP001339911"/>
    </source>
</evidence>
<accession>A0ABU7SMI3</accession>
<evidence type="ECO:0000256" key="1">
    <source>
        <dbReference type="SAM" id="Phobius"/>
    </source>
</evidence>
<organism evidence="2 3">
    <name type="scientific">Plantactinospora veratri</name>
    <dbReference type="NCBI Taxonomy" id="1436122"/>
    <lineage>
        <taxon>Bacteria</taxon>
        <taxon>Bacillati</taxon>
        <taxon>Actinomycetota</taxon>
        <taxon>Actinomycetes</taxon>
        <taxon>Micromonosporales</taxon>
        <taxon>Micromonosporaceae</taxon>
        <taxon>Plantactinospora</taxon>
    </lineage>
</organism>